<protein>
    <submittedName>
        <fullName evidence="3">Serine/threonine protein phosphatase</fullName>
    </submittedName>
</protein>
<feature type="domain" description="Calcineurin-like phosphoesterase" evidence="2">
    <location>
        <begin position="34"/>
        <end position="202"/>
    </location>
</feature>
<dbReference type="InterPro" id="IPR004843">
    <property type="entry name" value="Calcineurin-like_PHP"/>
</dbReference>
<sequence length="261" mass="28139">MIRRLRKPSRRPVTEQDTDLPDSAHPPMAPEEPLCIIGDIHGCADLLENLSLKIAAEVDADTRIICVGDYVDRGDASAAVLRMLMEEATQPSSRLTCLAGNHEDMLVGFLDDPQQAGPRWLRYGGLQTLASFGLRGVSETMGGADLDRARDDLRAAMGAELEAWLRGLPLHVQSGNVAIVHAAADPELPILQQDRKVLLWGHAGFSRRPRADGIWVAHGHTVVPEIRQQGGRLAVDTGAYATGRLSAAIVGPEGTVRLVST</sequence>
<dbReference type="GO" id="GO:0110154">
    <property type="term" value="P:RNA decapping"/>
    <property type="evidence" value="ECO:0007669"/>
    <property type="project" value="TreeGrafter"/>
</dbReference>
<dbReference type="GO" id="GO:0005737">
    <property type="term" value="C:cytoplasm"/>
    <property type="evidence" value="ECO:0007669"/>
    <property type="project" value="TreeGrafter"/>
</dbReference>
<dbReference type="InterPro" id="IPR050126">
    <property type="entry name" value="Ap4A_hydrolase"/>
</dbReference>
<dbReference type="InterPro" id="IPR029052">
    <property type="entry name" value="Metallo-depent_PP-like"/>
</dbReference>
<evidence type="ECO:0000313" key="3">
    <source>
        <dbReference type="EMBL" id="MZQ91237.1"/>
    </source>
</evidence>
<dbReference type="AlphaFoldDB" id="A0A6L8VLI6"/>
<evidence type="ECO:0000259" key="2">
    <source>
        <dbReference type="Pfam" id="PF00149"/>
    </source>
</evidence>
<proteinExistence type="predicted"/>
<accession>A0A6L8VLI6</accession>
<dbReference type="GO" id="GO:0008803">
    <property type="term" value="F:bis(5'-nucleosyl)-tetraphosphatase (symmetrical) activity"/>
    <property type="evidence" value="ECO:0007669"/>
    <property type="project" value="TreeGrafter"/>
</dbReference>
<evidence type="ECO:0000313" key="4">
    <source>
        <dbReference type="Proteomes" id="UP000477083"/>
    </source>
</evidence>
<dbReference type="GO" id="GO:0016791">
    <property type="term" value="F:phosphatase activity"/>
    <property type="evidence" value="ECO:0007669"/>
    <property type="project" value="TreeGrafter"/>
</dbReference>
<dbReference type="Gene3D" id="3.60.21.10">
    <property type="match status" value="1"/>
</dbReference>
<keyword evidence="4" id="KW-1185">Reference proteome</keyword>
<dbReference type="EMBL" id="WWNR01000020">
    <property type="protein sequence ID" value="MZQ91237.1"/>
    <property type="molecule type" value="Genomic_DNA"/>
</dbReference>
<gene>
    <name evidence="3" type="ORF">GS660_19290</name>
</gene>
<comment type="caution">
    <text evidence="3">The sequence shown here is derived from an EMBL/GenBank/DDBJ whole genome shotgun (WGS) entry which is preliminary data.</text>
</comment>
<feature type="region of interest" description="Disordered" evidence="1">
    <location>
        <begin position="1"/>
        <end position="28"/>
    </location>
</feature>
<name>A0A6L8VLI6_9RHOB</name>
<dbReference type="Pfam" id="PF00149">
    <property type="entry name" value="Metallophos"/>
    <property type="match status" value="1"/>
</dbReference>
<dbReference type="SUPFAM" id="SSF56300">
    <property type="entry name" value="Metallo-dependent phosphatases"/>
    <property type="match status" value="1"/>
</dbReference>
<dbReference type="PANTHER" id="PTHR42850">
    <property type="entry name" value="METALLOPHOSPHOESTERASE"/>
    <property type="match status" value="1"/>
</dbReference>
<evidence type="ECO:0000256" key="1">
    <source>
        <dbReference type="SAM" id="MobiDB-lite"/>
    </source>
</evidence>
<dbReference type="OrthoDB" id="9807890at2"/>
<feature type="compositionally biased region" description="Basic residues" evidence="1">
    <location>
        <begin position="1"/>
        <end position="10"/>
    </location>
</feature>
<dbReference type="PANTHER" id="PTHR42850:SF4">
    <property type="entry name" value="ZINC-DEPENDENT ENDOPOLYPHOSPHATASE"/>
    <property type="match status" value="1"/>
</dbReference>
<dbReference type="Proteomes" id="UP000477083">
    <property type="component" value="Unassembled WGS sequence"/>
</dbReference>
<reference evidence="3 4" key="1">
    <citation type="submission" date="2020-01" db="EMBL/GenBank/DDBJ databases">
        <title>Frigidibacter albus SP32T (=CGMCC 1.13995T).</title>
        <authorList>
            <person name="Liao X."/>
        </authorList>
    </citation>
    <scope>NUCLEOTIDE SEQUENCE [LARGE SCALE GENOMIC DNA]</scope>
    <source>
        <strain evidence="3 4">SP32</strain>
    </source>
</reference>
<organism evidence="3 4">
    <name type="scientific">Frigidibacter albus</name>
    <dbReference type="NCBI Taxonomy" id="1465486"/>
    <lineage>
        <taxon>Bacteria</taxon>
        <taxon>Pseudomonadati</taxon>
        <taxon>Pseudomonadota</taxon>
        <taxon>Alphaproteobacteria</taxon>
        <taxon>Rhodobacterales</taxon>
        <taxon>Paracoccaceae</taxon>
        <taxon>Frigidibacter</taxon>
    </lineage>
</organism>